<organism evidence="2 3">
    <name type="scientific">Streptomyces castrisilvae</name>
    <dbReference type="NCBI Taxonomy" id="3033811"/>
    <lineage>
        <taxon>Bacteria</taxon>
        <taxon>Bacillati</taxon>
        <taxon>Actinomycetota</taxon>
        <taxon>Actinomycetes</taxon>
        <taxon>Kitasatosporales</taxon>
        <taxon>Streptomycetaceae</taxon>
        <taxon>Streptomyces</taxon>
    </lineage>
</organism>
<protein>
    <submittedName>
        <fullName evidence="2">DUF4253 domain-containing protein</fullName>
    </submittedName>
</protein>
<sequence>MLSEQKARGPVPFLCWPDALGRPLGPDRVDAVRPEEVAATDFAEYRRRRLPLWMDPAPAPVPEGVEVQPHDPWPPFEQWPGLAPRIPAASADPKPEEAAASPLARLIQTGQFGLDECRLVLVPARRSSDALASIGWSAEAPLPLLCALLRSWEDRFGARVVAVFRSELQGLGTPAMRAARVVGSGVPLTAAQWARIEPLLPASTPAVDRDLAGEGC</sequence>
<accession>A0ABY9HTQ6</accession>
<reference evidence="2 3" key="1">
    <citation type="submission" date="2023-03" db="EMBL/GenBank/DDBJ databases">
        <title>Isolation and description of six Streptomyces strains from soil environments, able to metabolize different microbial glucans.</title>
        <authorList>
            <person name="Widen T."/>
            <person name="Larsbrink J."/>
        </authorList>
    </citation>
    <scope>NUCLEOTIDE SEQUENCE [LARGE SCALE GENOMIC DNA]</scope>
    <source>
        <strain evidence="2 3">Mut1</strain>
    </source>
</reference>
<dbReference type="Proteomes" id="UP001239522">
    <property type="component" value="Chromosome"/>
</dbReference>
<dbReference type="Pfam" id="PF14062">
    <property type="entry name" value="DUF4253"/>
    <property type="match status" value="1"/>
</dbReference>
<evidence type="ECO:0000313" key="2">
    <source>
        <dbReference type="EMBL" id="WLQ37968.1"/>
    </source>
</evidence>
<name>A0ABY9HTQ6_9ACTN</name>
<gene>
    <name evidence="2" type="ORF">P8A18_32990</name>
</gene>
<keyword evidence="3" id="KW-1185">Reference proteome</keyword>
<proteinExistence type="predicted"/>
<dbReference type="RefSeq" id="WP_306060575.1">
    <property type="nucleotide sequence ID" value="NZ_CP120997.1"/>
</dbReference>
<feature type="domain" description="DUF4253" evidence="1">
    <location>
        <begin position="118"/>
        <end position="168"/>
    </location>
</feature>
<dbReference type="EMBL" id="CP120997">
    <property type="protein sequence ID" value="WLQ37968.1"/>
    <property type="molecule type" value="Genomic_DNA"/>
</dbReference>
<evidence type="ECO:0000259" key="1">
    <source>
        <dbReference type="Pfam" id="PF14062"/>
    </source>
</evidence>
<dbReference type="InterPro" id="IPR025349">
    <property type="entry name" value="DUF4253"/>
</dbReference>
<evidence type="ECO:0000313" key="3">
    <source>
        <dbReference type="Proteomes" id="UP001239522"/>
    </source>
</evidence>